<dbReference type="Proteomes" id="UP000050413">
    <property type="component" value="Unassembled WGS sequence"/>
</dbReference>
<keyword evidence="7" id="KW-0808">Transferase</keyword>
<dbReference type="PANTHER" id="PTHR32309:SF13">
    <property type="entry name" value="FERRIC ENTEROBACTIN TRANSPORT PROTEIN FEPE"/>
    <property type="match status" value="1"/>
</dbReference>
<dbReference type="InterPro" id="IPR025669">
    <property type="entry name" value="AAA_dom"/>
</dbReference>
<evidence type="ECO:0000256" key="8">
    <source>
        <dbReference type="ARBA" id="ARBA00022692"/>
    </source>
</evidence>
<evidence type="ECO:0000313" key="24">
    <source>
        <dbReference type="Proteomes" id="UP000182045"/>
    </source>
</evidence>
<evidence type="ECO:0000313" key="22">
    <source>
        <dbReference type="EMBL" id="KPP95637.1"/>
    </source>
</evidence>
<dbReference type="Pfam" id="PF13807">
    <property type="entry name" value="GNVR"/>
    <property type="match status" value="1"/>
</dbReference>
<proteinExistence type="inferred from homology"/>
<dbReference type="InterPro" id="IPR003856">
    <property type="entry name" value="LPS_length_determ_N"/>
</dbReference>
<evidence type="ECO:0000259" key="18">
    <source>
        <dbReference type="Pfam" id="PF02706"/>
    </source>
</evidence>
<keyword evidence="13 17" id="KW-0472">Membrane</keyword>
<dbReference type="EC" id="2.7.10.2" evidence="4"/>
<organism evidence="22 23">
    <name type="scientific">Roseibaca calidilacus</name>
    <dbReference type="NCBI Taxonomy" id="1666912"/>
    <lineage>
        <taxon>Bacteria</taxon>
        <taxon>Pseudomonadati</taxon>
        <taxon>Pseudomonadota</taxon>
        <taxon>Alphaproteobacteria</taxon>
        <taxon>Rhodobacterales</taxon>
        <taxon>Paracoccaceae</taxon>
        <taxon>Roseinatronobacter</taxon>
    </lineage>
</organism>
<evidence type="ECO:0000259" key="20">
    <source>
        <dbReference type="Pfam" id="PF13807"/>
    </source>
</evidence>
<reference evidence="22 23" key="1">
    <citation type="submission" date="2015-09" db="EMBL/GenBank/DDBJ databases">
        <title>Identification and resolution of microdiversity through metagenomic sequencing of parallel consortia.</title>
        <authorList>
            <person name="Nelson W.C."/>
            <person name="Romine M.F."/>
            <person name="Lindemann S.R."/>
        </authorList>
    </citation>
    <scope>NUCLEOTIDE SEQUENCE [LARGE SCALE GENOMIC DNA]</scope>
    <source>
        <strain evidence="22">HL-91</strain>
    </source>
</reference>
<accession>A0A0P8ALU7</accession>
<keyword evidence="12 17" id="KW-1133">Transmembrane helix</keyword>
<evidence type="ECO:0000256" key="11">
    <source>
        <dbReference type="ARBA" id="ARBA00022840"/>
    </source>
</evidence>
<dbReference type="EMBL" id="LJSG01000002">
    <property type="protein sequence ID" value="KPP95637.1"/>
    <property type="molecule type" value="Genomic_DNA"/>
</dbReference>
<keyword evidence="8 17" id="KW-0812">Transmembrane</keyword>
<evidence type="ECO:0000256" key="7">
    <source>
        <dbReference type="ARBA" id="ARBA00022679"/>
    </source>
</evidence>
<evidence type="ECO:0000256" key="6">
    <source>
        <dbReference type="ARBA" id="ARBA00022519"/>
    </source>
</evidence>
<gene>
    <name evidence="22" type="primary">exoP</name>
    <name evidence="21" type="ORF">Ga0058931_2084</name>
    <name evidence="22" type="ORF">HLUCCA05_02955</name>
</gene>
<dbReference type="SUPFAM" id="SSF52540">
    <property type="entry name" value="P-loop containing nucleoside triphosphate hydrolases"/>
    <property type="match status" value="1"/>
</dbReference>
<dbReference type="Pfam" id="PF02706">
    <property type="entry name" value="Wzz"/>
    <property type="match status" value="1"/>
</dbReference>
<keyword evidence="14" id="KW-0829">Tyrosine-protein kinase</keyword>
<dbReference type="Proteomes" id="UP000182045">
    <property type="component" value="Unassembled WGS sequence"/>
</dbReference>
<evidence type="ECO:0000259" key="19">
    <source>
        <dbReference type="Pfam" id="PF13614"/>
    </source>
</evidence>
<keyword evidence="10" id="KW-0418">Kinase</keyword>
<keyword evidence="9" id="KW-0547">Nucleotide-binding</keyword>
<dbReference type="RefSeq" id="WP_072246272.1">
    <property type="nucleotide sequence ID" value="NZ_FBYC01000004.1"/>
</dbReference>
<evidence type="ECO:0000256" key="1">
    <source>
        <dbReference type="ARBA" id="ARBA00004429"/>
    </source>
</evidence>
<dbReference type="GO" id="GO:0005886">
    <property type="term" value="C:plasma membrane"/>
    <property type="evidence" value="ECO:0007669"/>
    <property type="project" value="UniProtKB-SubCell"/>
</dbReference>
<keyword evidence="16" id="KW-0175">Coiled coil</keyword>
<dbReference type="STRING" id="1666912.Ga0058931_2084"/>
<dbReference type="InterPro" id="IPR032807">
    <property type="entry name" value="GNVR"/>
</dbReference>
<evidence type="ECO:0000313" key="23">
    <source>
        <dbReference type="Proteomes" id="UP000050413"/>
    </source>
</evidence>
<evidence type="ECO:0000256" key="15">
    <source>
        <dbReference type="ARBA" id="ARBA00051245"/>
    </source>
</evidence>
<evidence type="ECO:0000256" key="9">
    <source>
        <dbReference type="ARBA" id="ARBA00022741"/>
    </source>
</evidence>
<evidence type="ECO:0000256" key="16">
    <source>
        <dbReference type="SAM" id="Coils"/>
    </source>
</evidence>
<name>A0A0P8ALU7_9RHOB</name>
<evidence type="ECO:0000256" key="5">
    <source>
        <dbReference type="ARBA" id="ARBA00022475"/>
    </source>
</evidence>
<reference evidence="21 24" key="2">
    <citation type="submission" date="2016-01" db="EMBL/GenBank/DDBJ databases">
        <authorList>
            <person name="Varghese N."/>
        </authorList>
    </citation>
    <scope>NUCLEOTIDE SEQUENCE [LARGE SCALE GENOMIC DNA]</scope>
    <source>
        <strain evidence="21 24">HL-91</strain>
    </source>
</reference>
<comment type="similarity">
    <text evidence="3">Belongs to the etk/wzc family.</text>
</comment>
<dbReference type="CDD" id="cd05387">
    <property type="entry name" value="BY-kinase"/>
    <property type="match status" value="1"/>
</dbReference>
<evidence type="ECO:0000256" key="14">
    <source>
        <dbReference type="ARBA" id="ARBA00023137"/>
    </source>
</evidence>
<dbReference type="Pfam" id="PF13614">
    <property type="entry name" value="AAA_31"/>
    <property type="match status" value="1"/>
</dbReference>
<evidence type="ECO:0000256" key="10">
    <source>
        <dbReference type="ARBA" id="ARBA00022777"/>
    </source>
</evidence>
<dbReference type="PANTHER" id="PTHR32309">
    <property type="entry name" value="TYROSINE-PROTEIN KINASE"/>
    <property type="match status" value="1"/>
</dbReference>
<feature type="coiled-coil region" evidence="16">
    <location>
        <begin position="207"/>
        <end position="234"/>
    </location>
</feature>
<evidence type="ECO:0000256" key="17">
    <source>
        <dbReference type="SAM" id="Phobius"/>
    </source>
</evidence>
<feature type="domain" description="AAA" evidence="19">
    <location>
        <begin position="534"/>
        <end position="675"/>
    </location>
</feature>
<comment type="similarity">
    <text evidence="2">Belongs to the CpsD/CapB family.</text>
</comment>
<comment type="catalytic activity">
    <reaction evidence="15">
        <text>L-tyrosyl-[protein] + ATP = O-phospho-L-tyrosyl-[protein] + ADP + H(+)</text>
        <dbReference type="Rhea" id="RHEA:10596"/>
        <dbReference type="Rhea" id="RHEA-COMP:10136"/>
        <dbReference type="Rhea" id="RHEA-COMP:20101"/>
        <dbReference type="ChEBI" id="CHEBI:15378"/>
        <dbReference type="ChEBI" id="CHEBI:30616"/>
        <dbReference type="ChEBI" id="CHEBI:46858"/>
        <dbReference type="ChEBI" id="CHEBI:61978"/>
        <dbReference type="ChEBI" id="CHEBI:456216"/>
        <dbReference type="EC" id="2.7.10.2"/>
    </reaction>
</comment>
<feature type="domain" description="Polysaccharide chain length determinant N-terminal" evidence="18">
    <location>
        <begin position="5"/>
        <end position="76"/>
    </location>
</feature>
<evidence type="ECO:0000256" key="3">
    <source>
        <dbReference type="ARBA" id="ARBA00008883"/>
    </source>
</evidence>
<feature type="transmembrane region" description="Helical" evidence="17">
    <location>
        <begin position="21"/>
        <end position="39"/>
    </location>
</feature>
<feature type="domain" description="Tyrosine-protein kinase G-rich" evidence="20">
    <location>
        <begin position="377"/>
        <end position="451"/>
    </location>
</feature>
<dbReference type="InterPro" id="IPR005702">
    <property type="entry name" value="Wzc-like_C"/>
</dbReference>
<dbReference type="GO" id="GO:0004713">
    <property type="term" value="F:protein tyrosine kinase activity"/>
    <property type="evidence" value="ECO:0007669"/>
    <property type="project" value="TreeGrafter"/>
</dbReference>
<evidence type="ECO:0000256" key="12">
    <source>
        <dbReference type="ARBA" id="ARBA00022989"/>
    </source>
</evidence>
<sequence>MDSSDIDLKEIIGILRRQVRLIGLSFIVILVPVIIYLALATPMYRATALISIDAGGSNLLDPRETQNSQSAILNSRVDGEVEVLRADSTILAVVEKGELVRDPEFGARLGLRERIAIALGLDGAADRLRRAVGLRPSEPRSGEALVKSTISQVRSAVEVRRRGLTYLISVGVTSADPQRAAELANLYVDTYIERQVVSKTETINDARDVLQRQTENARQNLTRAEEDLNTFIDDNLARLEAESDDPSVGRIRRELESAQASRSTNVALLQATEDAAERSDWITVAATLEDSALDQLAREREQLLDRLSGETAGSQAEIDLRSALASVEQNLNETFAEAQGSVESRLDTISQNEQAAREQLRDALLRTDVSSEVVADLFNLQQNATIAREQYQRLLSRVQDLSALANVQVSDARVVSEALPPTSAASPNKRLFISAALVLAIGVGVGIALLNEYYIGGITSLAQLKNLSVARAIGTIPDSVSEGDAQLLGNQIIDAPLSQYSESMRKLRLAIDTNLAQGRAERTQESEGKQRGIVILVASALPGEGKTTSAIALARTYAASGKRTLLIDADLRRPSIGNYLNVTPEYGLIDYLDPDTSHKQLKPYVDTVENLIFVPAGHRSTKPTDQLINSDLFLKMIATVREEFDIIILDSPPVLPVVDSRYLAQIADIVVMIVRFANTTQTEFRDAATQLSEVIQPGVRLLAALNRNASPSRRSYYGSGYAGYYGDEKA</sequence>
<evidence type="ECO:0000256" key="4">
    <source>
        <dbReference type="ARBA" id="ARBA00011903"/>
    </source>
</evidence>
<dbReference type="PATRIC" id="fig|1666912.4.peg.1745"/>
<keyword evidence="5" id="KW-1003">Cell membrane</keyword>
<evidence type="ECO:0000313" key="21">
    <source>
        <dbReference type="EMBL" id="CUX81965.1"/>
    </source>
</evidence>
<keyword evidence="24" id="KW-1185">Reference proteome</keyword>
<dbReference type="EMBL" id="FBYC01000004">
    <property type="protein sequence ID" value="CUX81965.1"/>
    <property type="molecule type" value="Genomic_DNA"/>
</dbReference>
<protein>
    <recommendedName>
        <fullName evidence="4">non-specific protein-tyrosine kinase</fullName>
        <ecNumber evidence="4">2.7.10.2</ecNumber>
    </recommendedName>
</protein>
<dbReference type="InterPro" id="IPR027417">
    <property type="entry name" value="P-loop_NTPase"/>
</dbReference>
<evidence type="ECO:0000256" key="13">
    <source>
        <dbReference type="ARBA" id="ARBA00023136"/>
    </source>
</evidence>
<evidence type="ECO:0000256" key="2">
    <source>
        <dbReference type="ARBA" id="ARBA00007316"/>
    </source>
</evidence>
<dbReference type="InterPro" id="IPR050445">
    <property type="entry name" value="Bact_polysacc_biosynth/exp"/>
</dbReference>
<keyword evidence="11" id="KW-0067">ATP-binding</keyword>
<comment type="caution">
    <text evidence="22">The sequence shown here is derived from an EMBL/GenBank/DDBJ whole genome shotgun (WGS) entry which is preliminary data.</text>
</comment>
<dbReference type="Gene3D" id="3.40.50.300">
    <property type="entry name" value="P-loop containing nucleotide triphosphate hydrolases"/>
    <property type="match status" value="1"/>
</dbReference>
<comment type="subcellular location">
    <subcellularLocation>
        <location evidence="1">Cell inner membrane</location>
        <topology evidence="1">Multi-pass membrane protein</topology>
    </subcellularLocation>
</comment>
<keyword evidence="6" id="KW-0997">Cell inner membrane</keyword>
<dbReference type="AlphaFoldDB" id="A0A0P8ALU7"/>